<name>A0A6N7EVT8_9GAMM</name>
<dbReference type="EMBL" id="WHNW01000002">
    <property type="protein sequence ID" value="MPV85539.1"/>
    <property type="molecule type" value="Genomic_DNA"/>
</dbReference>
<gene>
    <name evidence="2" type="ORF">GCU85_02160</name>
</gene>
<sequence>MMKKYLINLFYAFRSPSTCLDEVSRVVMNSNDPYASLQELKSQLSPLYHRTLTIISRVLDGKQDALKLRGIGIWHCLITLSNTSGIELKNYIGQYSELDKGRGMLRDTLKYNVFYIIYLVFIFQIASVAIEVYRVKSLPVFESYLADFGLKMPALTKAVMNDTFMVIFYCVFVFALFFMLVPLFVKKRMRQLQGIPWYLRLTPFYWFVIYNYQKYRFLLYTKIGYKASDSNAIDHALQSIGTLFLPMDEKILLMMAQKNTQFEAELDERLNDLGYILRNQVRRSDMFLGFFFISCVVLMMASFLIAMYLPIFLLPGVVW</sequence>
<dbReference type="AlphaFoldDB" id="A0A6N7EVT8"/>
<feature type="transmembrane region" description="Helical" evidence="1">
    <location>
        <begin position="287"/>
        <end position="313"/>
    </location>
</feature>
<dbReference type="RefSeq" id="WP_152808894.1">
    <property type="nucleotide sequence ID" value="NZ_WHNW01000002.1"/>
</dbReference>
<protein>
    <recommendedName>
        <fullName evidence="4">Type II secretory pathway component PulF</fullName>
    </recommendedName>
</protein>
<organism evidence="2 3">
    <name type="scientific">Ostreibacterium oceani</name>
    <dbReference type="NCBI Taxonomy" id="2654998"/>
    <lineage>
        <taxon>Bacteria</taxon>
        <taxon>Pseudomonadati</taxon>
        <taxon>Pseudomonadota</taxon>
        <taxon>Gammaproteobacteria</taxon>
        <taxon>Cardiobacteriales</taxon>
        <taxon>Ostreibacteriaceae</taxon>
        <taxon>Ostreibacterium</taxon>
    </lineage>
</organism>
<feature type="transmembrane region" description="Helical" evidence="1">
    <location>
        <begin position="112"/>
        <end position="133"/>
    </location>
</feature>
<keyword evidence="1" id="KW-0472">Membrane</keyword>
<keyword evidence="1" id="KW-0812">Transmembrane</keyword>
<evidence type="ECO:0000313" key="2">
    <source>
        <dbReference type="EMBL" id="MPV85539.1"/>
    </source>
</evidence>
<reference evidence="2 3" key="1">
    <citation type="submission" date="2019-10" db="EMBL/GenBank/DDBJ databases">
        <title>Cardiobacteriales fam. a chemoheterotrophic member of the order Cardiobacteriales, and proposal of Cardiobacteriales fam. nov.</title>
        <authorList>
            <person name="Wang C."/>
        </authorList>
    </citation>
    <scope>NUCLEOTIDE SEQUENCE [LARGE SCALE GENOMIC DNA]</scope>
    <source>
        <strain evidence="2 3">ML27</strain>
    </source>
</reference>
<dbReference type="Proteomes" id="UP000471298">
    <property type="component" value="Unassembled WGS sequence"/>
</dbReference>
<dbReference type="InParanoid" id="A0A6N7EVT8"/>
<keyword evidence="3" id="KW-1185">Reference proteome</keyword>
<feature type="transmembrane region" description="Helical" evidence="1">
    <location>
        <begin position="164"/>
        <end position="185"/>
    </location>
</feature>
<keyword evidence="1" id="KW-1133">Transmembrane helix</keyword>
<evidence type="ECO:0000256" key="1">
    <source>
        <dbReference type="SAM" id="Phobius"/>
    </source>
</evidence>
<evidence type="ECO:0000313" key="3">
    <source>
        <dbReference type="Proteomes" id="UP000471298"/>
    </source>
</evidence>
<comment type="caution">
    <text evidence="2">The sequence shown here is derived from an EMBL/GenBank/DDBJ whole genome shotgun (WGS) entry which is preliminary data.</text>
</comment>
<proteinExistence type="predicted"/>
<accession>A0A6N7EVT8</accession>
<evidence type="ECO:0008006" key="4">
    <source>
        <dbReference type="Google" id="ProtNLM"/>
    </source>
</evidence>